<gene>
    <name evidence="3" type="ORF">GLOTRDRAFT_133823</name>
</gene>
<name>S7PSD1_GLOTA</name>
<dbReference type="RefSeq" id="XP_007870968.1">
    <property type="nucleotide sequence ID" value="XM_007872777.1"/>
</dbReference>
<feature type="compositionally biased region" description="Basic and acidic residues" evidence="1">
    <location>
        <begin position="374"/>
        <end position="383"/>
    </location>
</feature>
<feature type="region of interest" description="Disordered" evidence="1">
    <location>
        <begin position="228"/>
        <end position="400"/>
    </location>
</feature>
<dbReference type="OrthoDB" id="3257562at2759"/>
<keyword evidence="2" id="KW-1133">Transmembrane helix</keyword>
<keyword evidence="2" id="KW-0472">Membrane</keyword>
<dbReference type="AlphaFoldDB" id="S7PSD1"/>
<dbReference type="HOGENOM" id="CLU_688971_0_0_1"/>
<dbReference type="GeneID" id="19302812"/>
<evidence type="ECO:0000256" key="2">
    <source>
        <dbReference type="SAM" id="Phobius"/>
    </source>
</evidence>
<feature type="region of interest" description="Disordered" evidence="1">
    <location>
        <begin position="152"/>
        <end position="197"/>
    </location>
</feature>
<feature type="compositionally biased region" description="Low complexity" evidence="1">
    <location>
        <begin position="229"/>
        <end position="241"/>
    </location>
</feature>
<dbReference type="OMA" id="TAPYNAF"/>
<protein>
    <submittedName>
        <fullName evidence="3">Uncharacterized protein</fullName>
    </submittedName>
</protein>
<evidence type="ECO:0000313" key="3">
    <source>
        <dbReference type="EMBL" id="EPQ50721.1"/>
    </source>
</evidence>
<dbReference type="Proteomes" id="UP000030669">
    <property type="component" value="Unassembled WGS sequence"/>
</dbReference>
<keyword evidence="4" id="KW-1185">Reference proteome</keyword>
<dbReference type="EMBL" id="KB469314">
    <property type="protein sequence ID" value="EPQ50721.1"/>
    <property type="molecule type" value="Genomic_DNA"/>
</dbReference>
<reference evidence="3 4" key="1">
    <citation type="journal article" date="2012" name="Science">
        <title>The Paleozoic origin of enzymatic lignin decomposition reconstructed from 31 fungal genomes.</title>
        <authorList>
            <person name="Floudas D."/>
            <person name="Binder M."/>
            <person name="Riley R."/>
            <person name="Barry K."/>
            <person name="Blanchette R.A."/>
            <person name="Henrissat B."/>
            <person name="Martinez A.T."/>
            <person name="Otillar R."/>
            <person name="Spatafora J.W."/>
            <person name="Yadav J.S."/>
            <person name="Aerts A."/>
            <person name="Benoit I."/>
            <person name="Boyd A."/>
            <person name="Carlson A."/>
            <person name="Copeland A."/>
            <person name="Coutinho P.M."/>
            <person name="de Vries R.P."/>
            <person name="Ferreira P."/>
            <person name="Findley K."/>
            <person name="Foster B."/>
            <person name="Gaskell J."/>
            <person name="Glotzer D."/>
            <person name="Gorecki P."/>
            <person name="Heitman J."/>
            <person name="Hesse C."/>
            <person name="Hori C."/>
            <person name="Igarashi K."/>
            <person name="Jurgens J.A."/>
            <person name="Kallen N."/>
            <person name="Kersten P."/>
            <person name="Kohler A."/>
            <person name="Kuees U."/>
            <person name="Kumar T.K.A."/>
            <person name="Kuo A."/>
            <person name="LaButti K."/>
            <person name="Larrondo L.F."/>
            <person name="Lindquist E."/>
            <person name="Ling A."/>
            <person name="Lombard V."/>
            <person name="Lucas S."/>
            <person name="Lundell T."/>
            <person name="Martin R."/>
            <person name="McLaughlin D.J."/>
            <person name="Morgenstern I."/>
            <person name="Morin E."/>
            <person name="Murat C."/>
            <person name="Nagy L.G."/>
            <person name="Nolan M."/>
            <person name="Ohm R.A."/>
            <person name="Patyshakuliyeva A."/>
            <person name="Rokas A."/>
            <person name="Ruiz-Duenas F.J."/>
            <person name="Sabat G."/>
            <person name="Salamov A."/>
            <person name="Samejima M."/>
            <person name="Schmutz J."/>
            <person name="Slot J.C."/>
            <person name="St John F."/>
            <person name="Stenlid J."/>
            <person name="Sun H."/>
            <person name="Sun S."/>
            <person name="Syed K."/>
            <person name="Tsang A."/>
            <person name="Wiebenga A."/>
            <person name="Young D."/>
            <person name="Pisabarro A."/>
            <person name="Eastwood D.C."/>
            <person name="Martin F."/>
            <person name="Cullen D."/>
            <person name="Grigoriev I.V."/>
            <person name="Hibbett D.S."/>
        </authorList>
    </citation>
    <scope>NUCLEOTIDE SEQUENCE [LARGE SCALE GENOMIC DNA]</scope>
    <source>
        <strain evidence="3 4">ATCC 11539</strain>
    </source>
</reference>
<feature type="compositionally biased region" description="Basic and acidic residues" evidence="1">
    <location>
        <begin position="336"/>
        <end position="353"/>
    </location>
</feature>
<sequence length="400" mass="42982">MYPTLYHLFDPSPLSSFFSNKGAVAGVFTVVGLFVAALLFFLITTYIRKRRARRFDDEVDEAAREAAATAYTANPYLDDDDDDFAMRNAAAKYEPTPTVTSHGTYAQPPMGAESYGMREIHPSQMPMTMGQQAGPPPVPYDPSTYGMAGVGVQRARSRRDGPDASAPEQTPYNRFASPPIPEAYPDPAGRYRGGNTPHDWDLLQAAGLADQTPFSDPYAAVNANLVRGPSHTQSSTSAHSGGSAGAPGLNRQPSVGAAGLLSTPSDSAHAHTPPTSQESYAAHYKPDFPGQAYRGVNPNSHSALETLGAGQAEDPYGGYVEPMPNPHAHAIPNPFDTRHSYADESEEEHREESPPQYEAGPSGEHLPPPNPKGGRRDAETESIRDDEDYGAGRVLRVANE</sequence>
<accession>S7PSD1</accession>
<feature type="transmembrane region" description="Helical" evidence="2">
    <location>
        <begin position="23"/>
        <end position="47"/>
    </location>
</feature>
<organism evidence="3 4">
    <name type="scientific">Gloeophyllum trabeum (strain ATCC 11539 / FP-39264 / Madison 617)</name>
    <name type="common">Brown rot fungus</name>
    <dbReference type="NCBI Taxonomy" id="670483"/>
    <lineage>
        <taxon>Eukaryota</taxon>
        <taxon>Fungi</taxon>
        <taxon>Dikarya</taxon>
        <taxon>Basidiomycota</taxon>
        <taxon>Agaricomycotina</taxon>
        <taxon>Agaricomycetes</taxon>
        <taxon>Gloeophyllales</taxon>
        <taxon>Gloeophyllaceae</taxon>
        <taxon>Gloeophyllum</taxon>
    </lineage>
</organism>
<keyword evidence="2" id="KW-0812">Transmembrane</keyword>
<proteinExistence type="predicted"/>
<dbReference type="KEGG" id="gtr:GLOTRDRAFT_133823"/>
<dbReference type="eggNOG" id="ENOG502SRGU">
    <property type="taxonomic scope" value="Eukaryota"/>
</dbReference>
<evidence type="ECO:0000256" key="1">
    <source>
        <dbReference type="SAM" id="MobiDB-lite"/>
    </source>
</evidence>
<evidence type="ECO:0000313" key="4">
    <source>
        <dbReference type="Proteomes" id="UP000030669"/>
    </source>
</evidence>